<evidence type="ECO:0000256" key="1">
    <source>
        <dbReference type="SAM" id="MobiDB-lite"/>
    </source>
</evidence>
<keyword evidence="3" id="KW-1185">Reference proteome</keyword>
<name>A0A5B7FBH5_PORTR</name>
<sequence>MALGQCHGLLREGHTGLFASDNLEILNYCALIGSFPVTLVVATEKLSGGPVGGSRSVVSATGESAAHSNKACGRSGVPASGMTSPAGRLGRDAKRPPARLVVAGGAVVVGCERRDLREAALFPP</sequence>
<dbReference type="EMBL" id="VSRR010006005">
    <property type="protein sequence ID" value="MPC43812.1"/>
    <property type="molecule type" value="Genomic_DNA"/>
</dbReference>
<gene>
    <name evidence="2" type="ORF">E2C01_037466</name>
</gene>
<dbReference type="AlphaFoldDB" id="A0A5B7FBH5"/>
<evidence type="ECO:0000313" key="3">
    <source>
        <dbReference type="Proteomes" id="UP000324222"/>
    </source>
</evidence>
<accession>A0A5B7FBH5</accession>
<feature type="region of interest" description="Disordered" evidence="1">
    <location>
        <begin position="67"/>
        <end position="93"/>
    </location>
</feature>
<proteinExistence type="predicted"/>
<organism evidence="2 3">
    <name type="scientific">Portunus trituberculatus</name>
    <name type="common">Swimming crab</name>
    <name type="synonym">Neptunus trituberculatus</name>
    <dbReference type="NCBI Taxonomy" id="210409"/>
    <lineage>
        <taxon>Eukaryota</taxon>
        <taxon>Metazoa</taxon>
        <taxon>Ecdysozoa</taxon>
        <taxon>Arthropoda</taxon>
        <taxon>Crustacea</taxon>
        <taxon>Multicrustacea</taxon>
        <taxon>Malacostraca</taxon>
        <taxon>Eumalacostraca</taxon>
        <taxon>Eucarida</taxon>
        <taxon>Decapoda</taxon>
        <taxon>Pleocyemata</taxon>
        <taxon>Brachyura</taxon>
        <taxon>Eubrachyura</taxon>
        <taxon>Portunoidea</taxon>
        <taxon>Portunidae</taxon>
        <taxon>Portuninae</taxon>
        <taxon>Portunus</taxon>
    </lineage>
</organism>
<reference evidence="2 3" key="1">
    <citation type="submission" date="2019-05" db="EMBL/GenBank/DDBJ databases">
        <title>Another draft genome of Portunus trituberculatus and its Hox gene families provides insights of decapod evolution.</title>
        <authorList>
            <person name="Jeong J.-H."/>
            <person name="Song I."/>
            <person name="Kim S."/>
            <person name="Choi T."/>
            <person name="Kim D."/>
            <person name="Ryu S."/>
            <person name="Kim W."/>
        </authorList>
    </citation>
    <scope>NUCLEOTIDE SEQUENCE [LARGE SCALE GENOMIC DNA]</scope>
    <source>
        <tissue evidence="2">Muscle</tissue>
    </source>
</reference>
<evidence type="ECO:0000313" key="2">
    <source>
        <dbReference type="EMBL" id="MPC43812.1"/>
    </source>
</evidence>
<comment type="caution">
    <text evidence="2">The sequence shown here is derived from an EMBL/GenBank/DDBJ whole genome shotgun (WGS) entry which is preliminary data.</text>
</comment>
<protein>
    <submittedName>
        <fullName evidence="2">Uncharacterized protein</fullName>
    </submittedName>
</protein>
<dbReference type="Proteomes" id="UP000324222">
    <property type="component" value="Unassembled WGS sequence"/>
</dbReference>